<dbReference type="AlphaFoldDB" id="A0ABD2TZ42"/>
<protein>
    <recommendedName>
        <fullName evidence="1">Retrotransposon Copia-like N-terminal domain-containing protein</fullName>
    </recommendedName>
</protein>
<name>A0ABD2TZ42_9SOLN</name>
<comment type="caution">
    <text evidence="2">The sequence shown here is derived from an EMBL/GenBank/DDBJ whole genome shotgun (WGS) entry which is preliminary data.</text>
</comment>
<dbReference type="InterPro" id="IPR029472">
    <property type="entry name" value="Copia-like_N"/>
</dbReference>
<organism evidence="2 3">
    <name type="scientific">Solanum stoloniferum</name>
    <dbReference type="NCBI Taxonomy" id="62892"/>
    <lineage>
        <taxon>Eukaryota</taxon>
        <taxon>Viridiplantae</taxon>
        <taxon>Streptophyta</taxon>
        <taxon>Embryophyta</taxon>
        <taxon>Tracheophyta</taxon>
        <taxon>Spermatophyta</taxon>
        <taxon>Magnoliopsida</taxon>
        <taxon>eudicotyledons</taxon>
        <taxon>Gunneridae</taxon>
        <taxon>Pentapetalae</taxon>
        <taxon>asterids</taxon>
        <taxon>lamiids</taxon>
        <taxon>Solanales</taxon>
        <taxon>Solanaceae</taxon>
        <taxon>Solanoideae</taxon>
        <taxon>Solaneae</taxon>
        <taxon>Solanum</taxon>
    </lineage>
</organism>
<dbReference type="PANTHER" id="PTHR37610">
    <property type="entry name" value="CCHC-TYPE DOMAIN-CONTAINING PROTEIN"/>
    <property type="match status" value="1"/>
</dbReference>
<keyword evidence="3" id="KW-1185">Reference proteome</keyword>
<evidence type="ECO:0000313" key="2">
    <source>
        <dbReference type="EMBL" id="KAL3360707.1"/>
    </source>
</evidence>
<reference evidence="2 3" key="1">
    <citation type="submission" date="2024-05" db="EMBL/GenBank/DDBJ databases">
        <title>De novo assembly of an allotetraploid wild potato.</title>
        <authorList>
            <person name="Hosaka A.J."/>
        </authorList>
    </citation>
    <scope>NUCLEOTIDE SEQUENCE [LARGE SCALE GENOMIC DNA]</scope>
    <source>
        <tissue evidence="2">Young leaves</tissue>
    </source>
</reference>
<gene>
    <name evidence="2" type="ORF">AABB24_013915</name>
</gene>
<sequence length="117" mass="13120">MIVKARQSKQAQSVQSGQKTGVDYNHPLFLSQSDVSGTQIISFQLAGVENYSIWYRSMRVALLGRNKLRLVNGSCKKEVFPEEMGNHWERVNIVVLSWLMNSVEKGLLGGIMYASNA</sequence>
<accession>A0ABD2TZ42</accession>
<dbReference type="PANTHER" id="PTHR37610:SF86">
    <property type="entry name" value="RETROTRANSPOSON COPIA-LIKE N-TERMINAL DOMAIN-CONTAINING PROTEIN"/>
    <property type="match status" value="1"/>
</dbReference>
<proteinExistence type="predicted"/>
<dbReference type="Pfam" id="PF14244">
    <property type="entry name" value="Retrotran_gag_3"/>
    <property type="match status" value="1"/>
</dbReference>
<feature type="domain" description="Retrotransposon Copia-like N-terminal" evidence="1">
    <location>
        <begin position="33"/>
        <end position="77"/>
    </location>
</feature>
<dbReference type="EMBL" id="JBJKTR010000008">
    <property type="protein sequence ID" value="KAL3360707.1"/>
    <property type="molecule type" value="Genomic_DNA"/>
</dbReference>
<evidence type="ECO:0000259" key="1">
    <source>
        <dbReference type="Pfam" id="PF14244"/>
    </source>
</evidence>
<dbReference type="Proteomes" id="UP001627284">
    <property type="component" value="Unassembled WGS sequence"/>
</dbReference>
<evidence type="ECO:0000313" key="3">
    <source>
        <dbReference type="Proteomes" id="UP001627284"/>
    </source>
</evidence>